<dbReference type="InterPro" id="IPR011112">
    <property type="entry name" value="Rho-like_N"/>
</dbReference>
<dbReference type="GO" id="GO:0003723">
    <property type="term" value="F:RNA binding"/>
    <property type="evidence" value="ECO:0007669"/>
    <property type="project" value="UniProtKB-UniRule"/>
</dbReference>
<feature type="binding site" evidence="9">
    <location>
        <begin position="181"/>
        <end position="186"/>
    </location>
    <ligand>
        <name>ATP</name>
        <dbReference type="ChEBI" id="CHEBI:30616"/>
    </ligand>
</feature>
<dbReference type="Gene3D" id="3.40.50.300">
    <property type="entry name" value="P-loop containing nucleotide triphosphate hydrolases"/>
    <property type="match status" value="1"/>
</dbReference>
<dbReference type="AlphaFoldDB" id="A0A7V2WW36"/>
<dbReference type="Gene3D" id="2.40.50.140">
    <property type="entry name" value="Nucleic acid-binding proteins"/>
    <property type="match status" value="1"/>
</dbReference>
<comment type="caution">
    <text evidence="13">The sequence shown here is derived from an EMBL/GenBank/DDBJ whole genome shotgun (WGS) entry which is preliminary data.</text>
</comment>
<evidence type="ECO:0000313" key="13">
    <source>
        <dbReference type="EMBL" id="HFC93277.1"/>
    </source>
</evidence>
<dbReference type="PANTHER" id="PTHR46425:SF1">
    <property type="entry name" value="TRANSCRIPTION TERMINATION FACTOR RHO"/>
    <property type="match status" value="1"/>
</dbReference>
<dbReference type="GO" id="GO:0016787">
    <property type="term" value="F:hydrolase activity"/>
    <property type="evidence" value="ECO:0007669"/>
    <property type="project" value="UniProtKB-KW"/>
</dbReference>
<dbReference type="SMART" id="SM00959">
    <property type="entry name" value="Rho_N"/>
    <property type="match status" value="1"/>
</dbReference>
<dbReference type="InterPro" id="IPR004665">
    <property type="entry name" value="Term_rho"/>
</dbReference>
<dbReference type="Proteomes" id="UP000885750">
    <property type="component" value="Unassembled WGS sequence"/>
</dbReference>
<keyword evidence="4 9" id="KW-0347">Helicase</keyword>
<evidence type="ECO:0000256" key="3">
    <source>
        <dbReference type="ARBA" id="ARBA00022801"/>
    </source>
</evidence>
<evidence type="ECO:0000256" key="7">
    <source>
        <dbReference type="ARBA" id="ARBA00023015"/>
    </source>
</evidence>
<evidence type="ECO:0000256" key="4">
    <source>
        <dbReference type="ARBA" id="ARBA00022806"/>
    </source>
</evidence>
<comment type="similarity">
    <text evidence="9 11">Belongs to the Rho family.</text>
</comment>
<organism evidence="13">
    <name type="scientific">Leucothrix mucor</name>
    <dbReference type="NCBI Taxonomy" id="45248"/>
    <lineage>
        <taxon>Bacteria</taxon>
        <taxon>Pseudomonadati</taxon>
        <taxon>Pseudomonadota</taxon>
        <taxon>Gammaproteobacteria</taxon>
        <taxon>Thiotrichales</taxon>
        <taxon>Thiotrichaceae</taxon>
        <taxon>Leucothrix</taxon>
    </lineage>
</organism>
<dbReference type="HAMAP" id="MF_01884">
    <property type="entry name" value="Rho"/>
    <property type="match status" value="1"/>
</dbReference>
<dbReference type="GO" id="GO:0008186">
    <property type="term" value="F:ATP-dependent activity, acting on RNA"/>
    <property type="evidence" value="ECO:0007669"/>
    <property type="project" value="UniProtKB-UniRule"/>
</dbReference>
<gene>
    <name evidence="9" type="primary">rho</name>
    <name evidence="13" type="ORF">ENJ51_10760</name>
</gene>
<evidence type="ECO:0000259" key="12">
    <source>
        <dbReference type="PROSITE" id="PS51856"/>
    </source>
</evidence>
<evidence type="ECO:0000256" key="9">
    <source>
        <dbReference type="HAMAP-Rule" id="MF_01884"/>
    </source>
</evidence>
<keyword evidence="3 9" id="KW-0378">Hydrolase</keyword>
<evidence type="ECO:0000256" key="8">
    <source>
        <dbReference type="ARBA" id="ARBA00023163"/>
    </source>
</evidence>
<dbReference type="EMBL" id="DRMS01000404">
    <property type="protein sequence ID" value="HFC93277.1"/>
    <property type="molecule type" value="Genomic_DNA"/>
</dbReference>
<dbReference type="InterPro" id="IPR011129">
    <property type="entry name" value="CSD"/>
</dbReference>
<dbReference type="InterPro" id="IPR027417">
    <property type="entry name" value="P-loop_NTPase"/>
</dbReference>
<feature type="region of interest" description="RNA-binding 1" evidence="9">
    <location>
        <begin position="108"/>
        <end position="110"/>
    </location>
</feature>
<proteinExistence type="inferred from homology"/>
<keyword evidence="6 9" id="KW-0694">RNA-binding</keyword>
<dbReference type="CDD" id="cd01128">
    <property type="entry name" value="rho_factor_C"/>
    <property type="match status" value="1"/>
</dbReference>
<feature type="region of interest" description="RNA-binding 2" evidence="9">
    <location>
        <begin position="284"/>
        <end position="288"/>
    </location>
</feature>
<keyword evidence="5 9" id="KW-0067">ATP-binding</keyword>
<evidence type="ECO:0000256" key="11">
    <source>
        <dbReference type="PROSITE-ProRule" id="PRU01203"/>
    </source>
</evidence>
<reference evidence="13" key="1">
    <citation type="journal article" date="2020" name="mSystems">
        <title>Genome- and Community-Level Interaction Insights into Carbon Utilization and Element Cycling Functions of Hydrothermarchaeota in Hydrothermal Sediment.</title>
        <authorList>
            <person name="Zhou Z."/>
            <person name="Liu Y."/>
            <person name="Xu W."/>
            <person name="Pan J."/>
            <person name="Luo Z.H."/>
            <person name="Li M."/>
        </authorList>
    </citation>
    <scope>NUCLEOTIDE SEQUENCE [LARGE SCALE GENOMIC DNA]</scope>
    <source>
        <strain evidence="13">HyVt-493</strain>
    </source>
</reference>
<dbReference type="Pfam" id="PF07497">
    <property type="entry name" value="Rho_RNA_bind"/>
    <property type="match status" value="1"/>
</dbReference>
<dbReference type="PANTHER" id="PTHR46425">
    <property type="entry name" value="TRANSCRIPTION TERMINATION FACTOR RHO"/>
    <property type="match status" value="1"/>
</dbReference>
<feature type="region of interest" description="RNA-binding 1" evidence="9">
    <location>
        <begin position="61"/>
        <end position="66"/>
    </location>
</feature>
<dbReference type="FunFam" id="3.40.50.300:FF:000072">
    <property type="entry name" value="Transcription termination factor Rho"/>
    <property type="match status" value="1"/>
</dbReference>
<keyword evidence="2 9" id="KW-0547">Nucleotide-binding</keyword>
<dbReference type="Pfam" id="PF07498">
    <property type="entry name" value="Rho_N"/>
    <property type="match status" value="1"/>
</dbReference>
<dbReference type="FunFam" id="2.40.50.140:FF:000010">
    <property type="entry name" value="Transcription termination factor Rho"/>
    <property type="match status" value="1"/>
</dbReference>
<dbReference type="Pfam" id="PF00006">
    <property type="entry name" value="ATP-synt_ab"/>
    <property type="match status" value="1"/>
</dbReference>
<feature type="site" description="RNA-binding 2" evidence="9">
    <location>
        <position position="326"/>
    </location>
</feature>
<name>A0A7V2WW36_LEUMU</name>
<comment type="function">
    <text evidence="9">Facilitates transcription termination by a mechanism that involves Rho binding to the nascent RNA, activation of Rho's RNA-dependent ATPase activity, and release of the mRNA from the DNA template.</text>
</comment>
<feature type="binding site" evidence="9">
    <location>
        <position position="212"/>
    </location>
    <ligand>
        <name>ATP</name>
        <dbReference type="ChEBI" id="CHEBI:30616"/>
    </ligand>
</feature>
<dbReference type="Gene3D" id="1.10.720.10">
    <property type="match status" value="1"/>
</dbReference>
<feature type="domain" description="Rho RNA-BD" evidence="12">
    <location>
        <begin position="48"/>
        <end position="123"/>
    </location>
</feature>
<dbReference type="NCBIfam" id="TIGR00767">
    <property type="entry name" value="rho"/>
    <property type="match status" value="1"/>
</dbReference>
<dbReference type="InterPro" id="IPR041703">
    <property type="entry name" value="Rho_factor_ATP-bd"/>
</dbReference>
<keyword evidence="7 9" id="KW-0805">Transcription regulation</keyword>
<dbReference type="InterPro" id="IPR000194">
    <property type="entry name" value="ATPase_F1/V1/A1_a/bsu_nucl-bd"/>
</dbReference>
<evidence type="ECO:0000256" key="5">
    <source>
        <dbReference type="ARBA" id="ARBA00022840"/>
    </source>
</evidence>
<dbReference type="SMART" id="SM00357">
    <property type="entry name" value="CSP"/>
    <property type="match status" value="1"/>
</dbReference>
<sequence length="418" mass="46773">MNLTELKNKKPSEILEIAKTSGVKGMSRARKQDVIFAILKALAKKGEDIYGDGTLEILQDGFGFLRSADSNYVAGADDIYVSPSQIRRFGLRTGDTIAGKIRTPRDNERYFALLKVDSINMEAPENARNKILFENLTPLHPDERMRLERGNGSTEDITARIIDIVAPIGKGQRGLIIAPPKAGKTMMLQNIAQSIATNHPDSYLIVLLIDERPEEVTEMSRMVQGEVVSSTFDEPATRHVQVAEMVIEKAKRLVEHKQDVIILLDSITRLARAYNMVVPSSGKVLTGGVDANALHRPKRFFGAARNIEEGGSLTILATALIDTGSKMDEVIYEEFKGTGNSEVHLDRRIAEKRVFPAININRSGTRREDLLVDDEELQALWVLRKFLHPMDEVEAMEFLFERFQATKTNDDFFNSMKG</sequence>
<evidence type="ECO:0000256" key="10">
    <source>
        <dbReference type="NCBIfam" id="TIGR00767"/>
    </source>
</evidence>
<dbReference type="EC" id="3.6.4.-" evidence="9 10"/>
<dbReference type="InterPro" id="IPR036269">
    <property type="entry name" value="Rho_N_sf"/>
</dbReference>
<keyword evidence="8 9" id="KW-0804">Transcription</keyword>
<dbReference type="GO" id="GO:0005524">
    <property type="term" value="F:ATP binding"/>
    <property type="evidence" value="ECO:0007669"/>
    <property type="project" value="UniProtKB-UniRule"/>
</dbReference>
<dbReference type="InterPro" id="IPR011113">
    <property type="entry name" value="Rho_RNA-bd"/>
</dbReference>
<evidence type="ECO:0000256" key="2">
    <source>
        <dbReference type="ARBA" id="ARBA00022741"/>
    </source>
</evidence>
<dbReference type="GO" id="GO:0005829">
    <property type="term" value="C:cytosol"/>
    <property type="evidence" value="ECO:0007669"/>
    <property type="project" value="UniProtKB-ARBA"/>
</dbReference>
<comment type="subunit">
    <text evidence="9">Homohexamer. The homohexamer assembles into an open ring structure.</text>
</comment>
<evidence type="ECO:0000256" key="1">
    <source>
        <dbReference type="ARBA" id="ARBA00022472"/>
    </source>
</evidence>
<dbReference type="SUPFAM" id="SSF50249">
    <property type="entry name" value="Nucleic acid-binding proteins"/>
    <property type="match status" value="1"/>
</dbReference>
<dbReference type="NCBIfam" id="NF006886">
    <property type="entry name" value="PRK09376.1"/>
    <property type="match status" value="1"/>
</dbReference>
<dbReference type="PROSITE" id="PS51856">
    <property type="entry name" value="RHO_RNA_BD"/>
    <property type="match status" value="1"/>
</dbReference>
<dbReference type="GO" id="GO:0004386">
    <property type="term" value="F:helicase activity"/>
    <property type="evidence" value="ECO:0007669"/>
    <property type="project" value="UniProtKB-UniRule"/>
</dbReference>
<feature type="binding site" evidence="9">
    <location>
        <begin position="169"/>
        <end position="174"/>
    </location>
    <ligand>
        <name>ATP</name>
        <dbReference type="ChEBI" id="CHEBI:30616"/>
    </ligand>
</feature>
<evidence type="ECO:0000256" key="6">
    <source>
        <dbReference type="ARBA" id="ARBA00022884"/>
    </source>
</evidence>
<dbReference type="SMART" id="SM00382">
    <property type="entry name" value="AAA"/>
    <property type="match status" value="1"/>
</dbReference>
<dbReference type="InterPro" id="IPR003593">
    <property type="entry name" value="AAA+_ATPase"/>
</dbReference>
<accession>A0A7V2WW36</accession>
<keyword evidence="1 9" id="KW-0806">Transcription termination</keyword>
<dbReference type="SUPFAM" id="SSF68912">
    <property type="entry name" value="Rho N-terminal domain-like"/>
    <property type="match status" value="1"/>
</dbReference>
<dbReference type="InterPro" id="IPR012340">
    <property type="entry name" value="NA-bd_OB-fold"/>
</dbReference>
<dbReference type="GO" id="GO:0006353">
    <property type="term" value="P:DNA-templated transcription termination"/>
    <property type="evidence" value="ECO:0007669"/>
    <property type="project" value="UniProtKB-UniRule"/>
</dbReference>
<protein>
    <recommendedName>
        <fullName evidence="9 10">Transcription termination factor Rho</fullName>
        <ecNumber evidence="9 10">3.6.4.-</ecNumber>
    </recommendedName>
    <alternativeName>
        <fullName evidence="9">ATP-dependent helicase Rho</fullName>
    </alternativeName>
</protein>
<feature type="region of interest" description="RNA-binding 1" evidence="9">
    <location>
        <begin position="78"/>
        <end position="80"/>
    </location>
</feature>
<dbReference type="CDD" id="cd04459">
    <property type="entry name" value="Rho_CSD"/>
    <property type="match status" value="1"/>
</dbReference>
<dbReference type="SUPFAM" id="SSF52540">
    <property type="entry name" value="P-loop containing nucleoside triphosphate hydrolases"/>
    <property type="match status" value="1"/>
</dbReference>